<sequence length="701" mass="73394">MIISKYISGATINARIGFTITETIVTPETDTSLLDNATGTSNFAAKGAHRLKVTAALARLDSGSTADSRFIELMEIKGGRPTSVVNRTQLGTILKTLARRTYDESGDYTIRPFMFESKESVTLNENIGVYDSGATTYGGNTASTSLLSLKVSPGKAYIRGNEIEKTTNTFIDIPKARDFNTINAGIITYDVGNYLNITNVYGTPDVSFISGETTPYKQIDIYDTETSTRGSASGTRIGIARARTMEYSSGTAGATSSTYKLYLFDFRPFMFLTLDGTPSPTLEVNHSNGGVQVKGVTSGATGWVFADGTSTTQVIVTNVSGRFTTGEKITASDSSESDQIVETSGNADITIDTIVTKNVSEARQVHMTDDDSGQHFTADIVLDSVSTTESFILLNATDSNGANAEENVITEIDKIPLGLNRGTTGGTGSSLKQAQLKSAEKNIGLFKLNKGTIKTLLTTTNSGASDTSYYLRRQFITTANSVGVITLAAGANEVFVSHAEVDYTVSILTAGAGGTGRQGDVVSFSTGFSGGGTSTITVTNNAVFGNGAKVKIIATILKSSASAKTKNVKLMKQCKVVSGTTDAYGTRPTDKTISLGRADVFNIAAILDSEDTGTDAVAPTLTVGTITGTFSKGEKITGSISGAAGRIINTSSPLSYVLKRGTTAKFAAADIITGETSGATATVSAVTAGSNNITSRLQLET</sequence>
<feature type="non-terminal residue" evidence="2">
    <location>
        <position position="701"/>
    </location>
</feature>
<evidence type="ECO:0000259" key="1">
    <source>
        <dbReference type="Pfam" id="PF16075"/>
    </source>
</evidence>
<dbReference type="InterPro" id="IPR032096">
    <property type="entry name" value="DUF4815"/>
</dbReference>
<dbReference type="EMBL" id="JACASV010000145">
    <property type="protein sequence ID" value="NWJ44208.1"/>
    <property type="molecule type" value="Genomic_DNA"/>
</dbReference>
<gene>
    <name evidence="2" type="ORF">HX837_08440</name>
</gene>
<comment type="caution">
    <text evidence="2">The sequence shown here is derived from an EMBL/GenBank/DDBJ whole genome shotgun (WGS) entry which is preliminary data.</text>
</comment>
<evidence type="ECO:0000313" key="3">
    <source>
        <dbReference type="Proteomes" id="UP000523105"/>
    </source>
</evidence>
<dbReference type="AlphaFoldDB" id="A0A7K4MRK1"/>
<dbReference type="Proteomes" id="UP000523105">
    <property type="component" value="Unassembled WGS sequence"/>
</dbReference>
<organism evidence="2 3">
    <name type="scientific">Marine Group I thaumarchaeote</name>
    <dbReference type="NCBI Taxonomy" id="2511932"/>
    <lineage>
        <taxon>Archaea</taxon>
        <taxon>Nitrososphaerota</taxon>
        <taxon>Marine Group I</taxon>
    </lineage>
</organism>
<accession>A0A7K4MRK1</accession>
<reference evidence="2 3" key="1">
    <citation type="journal article" date="2019" name="Environ. Microbiol.">
        <title>Genomics insights into ecotype formation of ammonia-oxidizing archaea in the deep ocean.</title>
        <authorList>
            <person name="Wang Y."/>
            <person name="Huang J.M."/>
            <person name="Cui G.J."/>
            <person name="Nunoura T."/>
            <person name="Takaki Y."/>
            <person name="Li W.L."/>
            <person name="Li J."/>
            <person name="Gao Z.M."/>
            <person name="Takai K."/>
            <person name="Zhang A.Q."/>
            <person name="Stepanauskas R."/>
        </authorList>
    </citation>
    <scope>NUCLEOTIDE SEQUENCE [LARGE SCALE GENOMIC DNA]</scope>
    <source>
        <strain evidence="2 3">L15b</strain>
    </source>
</reference>
<protein>
    <submittedName>
        <fullName evidence="2">DUF4815 domain-containing protein</fullName>
    </submittedName>
</protein>
<proteinExistence type="predicted"/>
<feature type="domain" description="DUF4815" evidence="1">
    <location>
        <begin position="15"/>
        <end position="194"/>
    </location>
</feature>
<name>A0A7K4MRK1_9ARCH</name>
<dbReference type="Pfam" id="PF16075">
    <property type="entry name" value="DUF4815"/>
    <property type="match status" value="1"/>
</dbReference>
<evidence type="ECO:0000313" key="2">
    <source>
        <dbReference type="EMBL" id="NWJ44208.1"/>
    </source>
</evidence>